<dbReference type="InterPro" id="IPR009061">
    <property type="entry name" value="DNA-bd_dom_put_sf"/>
</dbReference>
<name>A0A556ACV7_9BURK</name>
<feature type="region of interest" description="Disordered" evidence="2">
    <location>
        <begin position="126"/>
        <end position="156"/>
    </location>
</feature>
<dbReference type="AlphaFoldDB" id="A0A556ACV7"/>
<dbReference type="GO" id="GO:0003700">
    <property type="term" value="F:DNA-binding transcription factor activity"/>
    <property type="evidence" value="ECO:0007669"/>
    <property type="project" value="InterPro"/>
</dbReference>
<evidence type="ECO:0000259" key="3">
    <source>
        <dbReference type="PROSITE" id="PS50937"/>
    </source>
</evidence>
<dbReference type="RefSeq" id="WP_143950627.1">
    <property type="nucleotide sequence ID" value="NZ_BAABMB010000003.1"/>
</dbReference>
<comment type="caution">
    <text evidence="4">The sequence shown here is derived from an EMBL/GenBank/DDBJ whole genome shotgun (WGS) entry which is preliminary data.</text>
</comment>
<dbReference type="PANTHER" id="PTHR30204:SF98">
    <property type="entry name" value="HTH-TYPE TRANSCRIPTIONAL REGULATOR ADHR"/>
    <property type="match status" value="1"/>
</dbReference>
<dbReference type="PROSITE" id="PS50937">
    <property type="entry name" value="HTH_MERR_2"/>
    <property type="match status" value="1"/>
</dbReference>
<dbReference type="SMART" id="SM00422">
    <property type="entry name" value="HTH_MERR"/>
    <property type="match status" value="1"/>
</dbReference>
<keyword evidence="5" id="KW-1185">Reference proteome</keyword>
<evidence type="ECO:0000256" key="2">
    <source>
        <dbReference type="SAM" id="MobiDB-lite"/>
    </source>
</evidence>
<accession>A0A556ACV7</accession>
<gene>
    <name evidence="4" type="ORF">FOZ76_23285</name>
</gene>
<dbReference type="GO" id="GO:0003677">
    <property type="term" value="F:DNA binding"/>
    <property type="evidence" value="ECO:0007669"/>
    <property type="project" value="UniProtKB-KW"/>
</dbReference>
<proteinExistence type="predicted"/>
<dbReference type="InterPro" id="IPR000551">
    <property type="entry name" value="MerR-type_HTH_dom"/>
</dbReference>
<dbReference type="PANTHER" id="PTHR30204">
    <property type="entry name" value="REDOX-CYCLING DRUG-SENSING TRANSCRIPTIONAL ACTIVATOR SOXR"/>
    <property type="match status" value="1"/>
</dbReference>
<sequence length="156" mass="17701">MESHLSIDEVAKRTGLTAHTLRYYERIGLIAPVGRAAGGQRRYAASDMAWIEFLLRLRTTRMPIGKMQAFAQLRGAGDSTVPDRRQMLEEHLTDVLSELEAMRQSADALQAKIEYYRSFEQSLASDPLADEGHADEPPRALRTRTCETERNRRPGR</sequence>
<evidence type="ECO:0000256" key="1">
    <source>
        <dbReference type="ARBA" id="ARBA00023125"/>
    </source>
</evidence>
<feature type="compositionally biased region" description="Basic and acidic residues" evidence="2">
    <location>
        <begin position="130"/>
        <end position="156"/>
    </location>
</feature>
<evidence type="ECO:0000313" key="5">
    <source>
        <dbReference type="Proteomes" id="UP000318405"/>
    </source>
</evidence>
<evidence type="ECO:0000313" key="4">
    <source>
        <dbReference type="EMBL" id="TSH90710.1"/>
    </source>
</evidence>
<dbReference type="Pfam" id="PF00376">
    <property type="entry name" value="MerR"/>
    <property type="match status" value="1"/>
</dbReference>
<dbReference type="OrthoDB" id="9802944at2"/>
<dbReference type="EMBL" id="VLTJ01000039">
    <property type="protein sequence ID" value="TSH90710.1"/>
    <property type="molecule type" value="Genomic_DNA"/>
</dbReference>
<dbReference type="Gene3D" id="1.10.1660.10">
    <property type="match status" value="1"/>
</dbReference>
<organism evidence="4 5">
    <name type="scientific">Verticiella sediminum</name>
    <dbReference type="NCBI Taxonomy" id="1247510"/>
    <lineage>
        <taxon>Bacteria</taxon>
        <taxon>Pseudomonadati</taxon>
        <taxon>Pseudomonadota</taxon>
        <taxon>Betaproteobacteria</taxon>
        <taxon>Burkholderiales</taxon>
        <taxon>Alcaligenaceae</taxon>
        <taxon>Verticiella</taxon>
    </lineage>
</organism>
<feature type="domain" description="HTH merR-type" evidence="3">
    <location>
        <begin position="4"/>
        <end position="73"/>
    </location>
</feature>
<keyword evidence="1" id="KW-0238">DNA-binding</keyword>
<dbReference type="InterPro" id="IPR047057">
    <property type="entry name" value="MerR_fam"/>
</dbReference>
<dbReference type="Proteomes" id="UP000318405">
    <property type="component" value="Unassembled WGS sequence"/>
</dbReference>
<dbReference type="CDD" id="cd01109">
    <property type="entry name" value="HTH_YyaN"/>
    <property type="match status" value="1"/>
</dbReference>
<dbReference type="SUPFAM" id="SSF46955">
    <property type="entry name" value="Putative DNA-binding domain"/>
    <property type="match status" value="1"/>
</dbReference>
<protein>
    <submittedName>
        <fullName evidence="4">MerR family transcriptional regulator</fullName>
    </submittedName>
</protein>
<reference evidence="4 5" key="1">
    <citation type="submission" date="2019-07" db="EMBL/GenBank/DDBJ databases">
        <title>Qingshengfaniella alkalisoli gen. nov., sp. nov., isolated from saline soil.</title>
        <authorList>
            <person name="Xu L."/>
            <person name="Huang X.-X."/>
            <person name="Sun J.-Q."/>
        </authorList>
    </citation>
    <scope>NUCLEOTIDE SEQUENCE [LARGE SCALE GENOMIC DNA]</scope>
    <source>
        <strain evidence="4 5">DSM 27279</strain>
    </source>
</reference>